<dbReference type="RefSeq" id="WP_145796008.1">
    <property type="nucleotide sequence ID" value="NZ_BAAABR010000019.1"/>
</dbReference>
<feature type="domain" description="AAA+ ATPase" evidence="5">
    <location>
        <begin position="526"/>
        <end position="658"/>
    </location>
</feature>
<name>A0A561F009_9ACTN</name>
<feature type="region of interest" description="Disordered" evidence="4">
    <location>
        <begin position="43"/>
        <end position="121"/>
    </location>
</feature>
<evidence type="ECO:0000256" key="3">
    <source>
        <dbReference type="ARBA" id="ARBA00022840"/>
    </source>
</evidence>
<evidence type="ECO:0000256" key="1">
    <source>
        <dbReference type="ARBA" id="ARBA00006914"/>
    </source>
</evidence>
<dbReference type="CDD" id="cd19481">
    <property type="entry name" value="RecA-like_protease"/>
    <property type="match status" value="1"/>
</dbReference>
<dbReference type="Pfam" id="PF00004">
    <property type="entry name" value="AAA"/>
    <property type="match status" value="1"/>
</dbReference>
<dbReference type="EMBL" id="VIVR01000001">
    <property type="protein sequence ID" value="TWE21201.1"/>
    <property type="molecule type" value="Genomic_DNA"/>
</dbReference>
<comment type="similarity">
    <text evidence="1">Belongs to the AAA ATPase family.</text>
</comment>
<dbReference type="SMART" id="SM00382">
    <property type="entry name" value="AAA"/>
    <property type="match status" value="1"/>
</dbReference>
<reference evidence="6 7" key="1">
    <citation type="submission" date="2019-06" db="EMBL/GenBank/DDBJ databases">
        <title>Sequencing the genomes of 1000 actinobacteria strains.</title>
        <authorList>
            <person name="Klenk H.-P."/>
        </authorList>
    </citation>
    <scope>NUCLEOTIDE SEQUENCE [LARGE SCALE GENOMIC DNA]</scope>
    <source>
        <strain evidence="6 7">DSM 41649</strain>
    </source>
</reference>
<dbReference type="InterPro" id="IPR003959">
    <property type="entry name" value="ATPase_AAA_core"/>
</dbReference>
<dbReference type="OrthoDB" id="9802352at2"/>
<accession>A0A561F009</accession>
<dbReference type="PANTHER" id="PTHR23073">
    <property type="entry name" value="26S PROTEASOME REGULATORY SUBUNIT"/>
    <property type="match status" value="1"/>
</dbReference>
<dbReference type="InterPro" id="IPR003593">
    <property type="entry name" value="AAA+_ATPase"/>
</dbReference>
<protein>
    <submittedName>
        <fullName evidence="6">ATPase family protein associated with various cellular activities (AAA)</fullName>
    </submittedName>
</protein>
<keyword evidence="7" id="KW-1185">Reference proteome</keyword>
<evidence type="ECO:0000256" key="2">
    <source>
        <dbReference type="ARBA" id="ARBA00022741"/>
    </source>
</evidence>
<dbReference type="SUPFAM" id="SSF52540">
    <property type="entry name" value="P-loop containing nucleoside triphosphate hydrolases"/>
    <property type="match status" value="1"/>
</dbReference>
<evidence type="ECO:0000259" key="5">
    <source>
        <dbReference type="SMART" id="SM00382"/>
    </source>
</evidence>
<organism evidence="6 7">
    <name type="scientific">Kitasatospora atroaurantiaca</name>
    <dbReference type="NCBI Taxonomy" id="285545"/>
    <lineage>
        <taxon>Bacteria</taxon>
        <taxon>Bacillati</taxon>
        <taxon>Actinomycetota</taxon>
        <taxon>Actinomycetes</taxon>
        <taxon>Kitasatosporales</taxon>
        <taxon>Streptomycetaceae</taxon>
        <taxon>Kitasatospora</taxon>
    </lineage>
</organism>
<feature type="compositionally biased region" description="Pro residues" evidence="4">
    <location>
        <begin position="96"/>
        <end position="110"/>
    </location>
</feature>
<dbReference type="GO" id="GO:0016887">
    <property type="term" value="F:ATP hydrolysis activity"/>
    <property type="evidence" value="ECO:0007669"/>
    <property type="project" value="InterPro"/>
</dbReference>
<dbReference type="InterPro" id="IPR050221">
    <property type="entry name" value="26S_Proteasome_ATPase"/>
</dbReference>
<feature type="compositionally biased region" description="Pro residues" evidence="4">
    <location>
        <begin position="57"/>
        <end position="71"/>
    </location>
</feature>
<keyword evidence="3" id="KW-0067">ATP-binding</keyword>
<dbReference type="Proteomes" id="UP000318416">
    <property type="component" value="Unassembled WGS sequence"/>
</dbReference>
<feature type="compositionally biased region" description="Basic and acidic residues" evidence="4">
    <location>
        <begin position="75"/>
        <end position="89"/>
    </location>
</feature>
<gene>
    <name evidence="6" type="ORF">FB465_6368</name>
</gene>
<dbReference type="InterPro" id="IPR027417">
    <property type="entry name" value="P-loop_NTPase"/>
</dbReference>
<comment type="caution">
    <text evidence="6">The sequence shown here is derived from an EMBL/GenBank/DDBJ whole genome shotgun (WGS) entry which is preliminary data.</text>
</comment>
<dbReference type="InterPro" id="IPR054472">
    <property type="entry name" value="WHD"/>
</dbReference>
<dbReference type="Pfam" id="PF22977">
    <property type="entry name" value="WHD"/>
    <property type="match status" value="1"/>
</dbReference>
<evidence type="ECO:0000256" key="4">
    <source>
        <dbReference type="SAM" id="MobiDB-lite"/>
    </source>
</evidence>
<dbReference type="GO" id="GO:0005524">
    <property type="term" value="F:ATP binding"/>
    <property type="evidence" value="ECO:0007669"/>
    <property type="project" value="UniProtKB-KW"/>
</dbReference>
<evidence type="ECO:0000313" key="7">
    <source>
        <dbReference type="Proteomes" id="UP000318416"/>
    </source>
</evidence>
<sequence>MTGVTEETSSASASWEDRNNAYLGASLHWLRLRLQAVAEDLHRQARPAAPHTATPSEPAPGPVPAPTPAPAPTTDVREGRRWWSPRERPQSAPLQAAPPGPSDSPQPTPAPGRADGTPEPPDVLALAAEARDAAAAAVHSAHEELSERLGLTAFERDVLLLAAAREFDPAVDALSAAAGAGGQLPGPTFGLALRLFDQPAWDALSPERPLRRLRLVQLDGTGGLTACVLRADERVANYLKGLDHLDERLAETVVPLDDGDGAVAPSASQREAAQALRSRMRQPVSDGRPPVVNMVGPDAASKQLTAGQIAAEMGRSLVRVPVSALPVQPAAAGLTARLWERETLLAPLALYLDAGDEIGEHGPETAAAVGRLLAQVHGPVFLDSREVWPHLGPSALVVDVAGPTAGEQRAVWAAALGPGEEQLAGELAAQFDLDPVALGRAALAVGDGEAGEDADQLRSRVWGACLAVTRPRLDLLAQRLDIRARREDLVLPEIITEQLDRIRDQVRHRAVVYEDWGVARQTSRGLGITALFAGESGTGKTTTAEVLAHELSLDLYRIDLSAVVNKYIGETEKNLRRLFDAAERGGAILFFDEADALYGRRSEVKDSHDRYANVQISYLLQRMESYRGLAILATNMKGAMDQAFTRRLRFVLDFPFPGPTEREAIWRRAFAPGVATDLDHARLARFGLTGGSIHNIAMNATFAAASTSDRVAGMPQVLSAVRMECRKLGLVLDEGEFRWEPPAAAVAAPGGEGSRP</sequence>
<keyword evidence="2" id="KW-0547">Nucleotide-binding</keyword>
<evidence type="ECO:0000313" key="6">
    <source>
        <dbReference type="EMBL" id="TWE21201.1"/>
    </source>
</evidence>
<dbReference type="AlphaFoldDB" id="A0A561F009"/>
<dbReference type="Gene3D" id="3.40.50.300">
    <property type="entry name" value="P-loop containing nucleotide triphosphate hydrolases"/>
    <property type="match status" value="1"/>
</dbReference>
<proteinExistence type="inferred from homology"/>